<name>A0A9P5YJJ9_9AGAR</name>
<dbReference type="GO" id="GO:0005525">
    <property type="term" value="F:GTP binding"/>
    <property type="evidence" value="ECO:0007669"/>
    <property type="project" value="InterPro"/>
</dbReference>
<keyword evidence="3" id="KW-1185">Reference proteome</keyword>
<dbReference type="InterPro" id="IPR006073">
    <property type="entry name" value="GTP-bd"/>
</dbReference>
<keyword evidence="2" id="KW-0378">Hydrolase</keyword>
<organism evidence="2 3">
    <name type="scientific">Collybia nuda</name>
    <dbReference type="NCBI Taxonomy" id="64659"/>
    <lineage>
        <taxon>Eukaryota</taxon>
        <taxon>Fungi</taxon>
        <taxon>Dikarya</taxon>
        <taxon>Basidiomycota</taxon>
        <taxon>Agaricomycotina</taxon>
        <taxon>Agaricomycetes</taxon>
        <taxon>Agaricomycetidae</taxon>
        <taxon>Agaricales</taxon>
        <taxon>Tricholomatineae</taxon>
        <taxon>Clitocybaceae</taxon>
        <taxon>Collybia</taxon>
    </lineage>
</organism>
<accession>A0A9P5YJJ9</accession>
<dbReference type="CDD" id="cd00882">
    <property type="entry name" value="Ras_like_GTPase"/>
    <property type="match status" value="1"/>
</dbReference>
<evidence type="ECO:0000313" key="2">
    <source>
        <dbReference type="EMBL" id="KAF9469800.1"/>
    </source>
</evidence>
<feature type="domain" description="G" evidence="1">
    <location>
        <begin position="1"/>
        <end position="61"/>
    </location>
</feature>
<dbReference type="Gene3D" id="3.40.50.300">
    <property type="entry name" value="P-loop containing nucleotide triphosphate hydrolases"/>
    <property type="match status" value="1"/>
</dbReference>
<dbReference type="Pfam" id="PF01926">
    <property type="entry name" value="MMR_HSR1"/>
    <property type="match status" value="1"/>
</dbReference>
<evidence type="ECO:0000313" key="3">
    <source>
        <dbReference type="Proteomes" id="UP000807353"/>
    </source>
</evidence>
<dbReference type="GO" id="GO:0016787">
    <property type="term" value="F:hydrolase activity"/>
    <property type="evidence" value="ECO:0007669"/>
    <property type="project" value="UniProtKB-KW"/>
</dbReference>
<dbReference type="InterPro" id="IPR027417">
    <property type="entry name" value="P-loop_NTPase"/>
</dbReference>
<dbReference type="EMBL" id="MU150229">
    <property type="protein sequence ID" value="KAF9469800.1"/>
    <property type="molecule type" value="Genomic_DNA"/>
</dbReference>
<sequence length="275" mass="31249">MGPTGAGKSSFIAKVTGGDVRIGHDLQSCTTDIKIVKYECPDKSDFDVVFVDTPGFDDTERSDVEILEMIADWLNKTYERKIILAGILYFHRISDNRMAGTPLKNLKMFRELCGKNALQNIILTTTMWDEVDAETGARREAELRSKYWKAMIDHGSATARFHSTQESAWDIVDHFVRDSNARHAVLLQNEMSEMKKQLPETNAGQKLYTELEVLVHRQQATLKKIREETKQHADPAEYAGLRTQLATVVNDMESMKLPLGKRILRLIWGPMFGSK</sequence>
<dbReference type="Proteomes" id="UP000807353">
    <property type="component" value="Unassembled WGS sequence"/>
</dbReference>
<dbReference type="SUPFAM" id="SSF52540">
    <property type="entry name" value="P-loop containing nucleoside triphosphate hydrolases"/>
    <property type="match status" value="1"/>
</dbReference>
<gene>
    <name evidence="2" type="ORF">BDZ94DRAFT_1278939</name>
</gene>
<dbReference type="OrthoDB" id="8954335at2759"/>
<evidence type="ECO:0000259" key="1">
    <source>
        <dbReference type="Pfam" id="PF01926"/>
    </source>
</evidence>
<dbReference type="AlphaFoldDB" id="A0A9P5YJJ9"/>
<reference evidence="2" key="1">
    <citation type="submission" date="2020-11" db="EMBL/GenBank/DDBJ databases">
        <authorList>
            <consortium name="DOE Joint Genome Institute"/>
            <person name="Ahrendt S."/>
            <person name="Riley R."/>
            <person name="Andreopoulos W."/>
            <person name="Labutti K."/>
            <person name="Pangilinan J."/>
            <person name="Ruiz-Duenas F.J."/>
            <person name="Barrasa J.M."/>
            <person name="Sanchez-Garcia M."/>
            <person name="Camarero S."/>
            <person name="Miyauchi S."/>
            <person name="Serrano A."/>
            <person name="Linde D."/>
            <person name="Babiker R."/>
            <person name="Drula E."/>
            <person name="Ayuso-Fernandez I."/>
            <person name="Pacheco R."/>
            <person name="Padilla G."/>
            <person name="Ferreira P."/>
            <person name="Barriuso J."/>
            <person name="Kellner H."/>
            <person name="Castanera R."/>
            <person name="Alfaro M."/>
            <person name="Ramirez L."/>
            <person name="Pisabarro A.G."/>
            <person name="Kuo A."/>
            <person name="Tritt A."/>
            <person name="Lipzen A."/>
            <person name="He G."/>
            <person name="Yan M."/>
            <person name="Ng V."/>
            <person name="Cullen D."/>
            <person name="Martin F."/>
            <person name="Rosso M.-N."/>
            <person name="Henrissat B."/>
            <person name="Hibbett D."/>
            <person name="Martinez A.T."/>
            <person name="Grigoriev I.V."/>
        </authorList>
    </citation>
    <scope>NUCLEOTIDE SEQUENCE</scope>
    <source>
        <strain evidence="2">CBS 247.69</strain>
    </source>
</reference>
<proteinExistence type="predicted"/>
<comment type="caution">
    <text evidence="2">The sequence shown here is derived from an EMBL/GenBank/DDBJ whole genome shotgun (WGS) entry which is preliminary data.</text>
</comment>
<protein>
    <submittedName>
        <fullName evidence="2">P-loop containing nucleoside triphosphate hydrolase protein</fullName>
    </submittedName>
</protein>